<keyword evidence="14" id="KW-0472">Membrane</keyword>
<feature type="domain" description="Histidine kinase" evidence="16">
    <location>
        <begin position="768"/>
        <end position="991"/>
    </location>
</feature>
<name>A0A402BJN4_9CHLR</name>
<dbReference type="NCBIfam" id="TIGR00229">
    <property type="entry name" value="sensory_box"/>
    <property type="match status" value="3"/>
</dbReference>
<dbReference type="InterPro" id="IPR000700">
    <property type="entry name" value="PAS-assoc_C"/>
</dbReference>
<accession>A0A402BJN4</accession>
<dbReference type="SUPFAM" id="SSF55874">
    <property type="entry name" value="ATPase domain of HSP90 chaperone/DNA topoisomerase II/histidine kinase"/>
    <property type="match status" value="1"/>
</dbReference>
<comment type="catalytic activity">
    <reaction evidence="1">
        <text>ATP + protein L-histidine = ADP + protein N-phospho-L-histidine.</text>
        <dbReference type="EC" id="2.7.13.3"/>
    </reaction>
</comment>
<keyword evidence="10" id="KW-0547">Nucleotide-binding</keyword>
<dbReference type="InterPro" id="IPR004358">
    <property type="entry name" value="Sig_transdc_His_kin-like_C"/>
</dbReference>
<dbReference type="Pfam" id="PF08447">
    <property type="entry name" value="PAS_3"/>
    <property type="match status" value="2"/>
</dbReference>
<reference evidence="20" key="1">
    <citation type="submission" date="2018-12" db="EMBL/GenBank/DDBJ databases">
        <title>Tengunoibacter tsumagoiensis gen. nov., sp. nov., Dictyobacter kobayashii sp. nov., D. alpinus sp. nov., and D. joshuensis sp. nov. and description of Dictyobacteraceae fam. nov. within the order Ktedonobacterales isolated from Tengu-no-mugimeshi.</title>
        <authorList>
            <person name="Wang C.M."/>
            <person name="Zheng Y."/>
            <person name="Sakai Y."/>
            <person name="Toyoda A."/>
            <person name="Minakuchi Y."/>
            <person name="Abe K."/>
            <person name="Yokota A."/>
            <person name="Yabe S."/>
        </authorList>
    </citation>
    <scope>NUCLEOTIDE SEQUENCE [LARGE SCALE GENOMIC DNA]</scope>
    <source>
        <strain evidence="20">Uno16</strain>
    </source>
</reference>
<dbReference type="InterPro" id="IPR005467">
    <property type="entry name" value="His_kinase_dom"/>
</dbReference>
<dbReference type="OrthoDB" id="9794845at2"/>
<evidence type="ECO:0000256" key="6">
    <source>
        <dbReference type="ARBA" id="ARBA00022553"/>
    </source>
</evidence>
<dbReference type="PANTHER" id="PTHR43304:SF1">
    <property type="entry name" value="PAC DOMAIN-CONTAINING PROTEIN"/>
    <property type="match status" value="1"/>
</dbReference>
<evidence type="ECO:0000256" key="10">
    <source>
        <dbReference type="ARBA" id="ARBA00022741"/>
    </source>
</evidence>
<evidence type="ECO:0000259" key="18">
    <source>
        <dbReference type="PROSITE" id="PS50113"/>
    </source>
</evidence>
<evidence type="ECO:0000259" key="17">
    <source>
        <dbReference type="PROSITE" id="PS50112"/>
    </source>
</evidence>
<dbReference type="InterPro" id="IPR000014">
    <property type="entry name" value="PAS"/>
</dbReference>
<keyword evidence="8" id="KW-0812">Transmembrane</keyword>
<feature type="domain" description="PAC" evidence="18">
    <location>
        <begin position="227"/>
        <end position="278"/>
    </location>
</feature>
<feature type="domain" description="PAC" evidence="18">
    <location>
        <begin position="100"/>
        <end position="152"/>
    </location>
</feature>
<dbReference type="InterPro" id="IPR036890">
    <property type="entry name" value="HATPase_C_sf"/>
</dbReference>
<evidence type="ECO:0000256" key="1">
    <source>
        <dbReference type="ARBA" id="ARBA00000085"/>
    </source>
</evidence>
<evidence type="ECO:0000256" key="8">
    <source>
        <dbReference type="ARBA" id="ARBA00022692"/>
    </source>
</evidence>
<dbReference type="EC" id="2.7.13.3" evidence="3"/>
<dbReference type="CDD" id="cd00130">
    <property type="entry name" value="PAS"/>
    <property type="match status" value="3"/>
</dbReference>
<feature type="domain" description="PAC" evidence="18">
    <location>
        <begin position="499"/>
        <end position="551"/>
    </location>
</feature>
<keyword evidence="15" id="KW-0175">Coiled coil</keyword>
<feature type="domain" description="PAS" evidence="17">
    <location>
        <begin position="26"/>
        <end position="96"/>
    </location>
</feature>
<dbReference type="Pfam" id="PF02518">
    <property type="entry name" value="HATPase_c"/>
    <property type="match status" value="1"/>
</dbReference>
<keyword evidence="9" id="KW-0677">Repeat</keyword>
<keyword evidence="11 19" id="KW-0418">Kinase</keyword>
<evidence type="ECO:0000256" key="12">
    <source>
        <dbReference type="ARBA" id="ARBA00022989"/>
    </source>
</evidence>
<evidence type="ECO:0000256" key="11">
    <source>
        <dbReference type="ARBA" id="ARBA00022777"/>
    </source>
</evidence>
<dbReference type="RefSeq" id="WP_126631513.1">
    <property type="nucleotide sequence ID" value="NZ_BIFT01000002.1"/>
</dbReference>
<dbReference type="Pfam" id="PF00512">
    <property type="entry name" value="HisKA"/>
    <property type="match status" value="1"/>
</dbReference>
<dbReference type="Gene3D" id="2.10.70.100">
    <property type="match status" value="1"/>
</dbReference>
<comment type="caution">
    <text evidence="19">The sequence shown here is derived from an EMBL/GenBank/DDBJ whole genome shotgun (WGS) entry which is preliminary data.</text>
</comment>
<keyword evidence="12" id="KW-1133">Transmembrane helix</keyword>
<gene>
    <name evidence="19" type="ORF">KDA_70420</name>
</gene>
<dbReference type="CDD" id="cd00082">
    <property type="entry name" value="HisKA"/>
    <property type="match status" value="1"/>
</dbReference>
<dbReference type="SMART" id="SM00387">
    <property type="entry name" value="HATPase_c"/>
    <property type="match status" value="1"/>
</dbReference>
<dbReference type="EMBL" id="BIFT01000002">
    <property type="protein sequence ID" value="GCE31558.1"/>
    <property type="molecule type" value="Genomic_DNA"/>
</dbReference>
<organism evidence="19 20">
    <name type="scientific">Dictyobacter alpinus</name>
    <dbReference type="NCBI Taxonomy" id="2014873"/>
    <lineage>
        <taxon>Bacteria</taxon>
        <taxon>Bacillati</taxon>
        <taxon>Chloroflexota</taxon>
        <taxon>Ktedonobacteria</taxon>
        <taxon>Ktedonobacterales</taxon>
        <taxon>Dictyobacteraceae</taxon>
        <taxon>Dictyobacter</taxon>
    </lineage>
</organism>
<evidence type="ECO:0000259" key="16">
    <source>
        <dbReference type="PROSITE" id="PS50109"/>
    </source>
</evidence>
<comment type="subcellular location">
    <subcellularLocation>
        <location evidence="2">Cell inner membrane</location>
        <topology evidence="2">Multi-pass membrane protein</topology>
    </subcellularLocation>
</comment>
<keyword evidence="13" id="KW-0902">Two-component regulatory system</keyword>
<evidence type="ECO:0000256" key="13">
    <source>
        <dbReference type="ARBA" id="ARBA00023012"/>
    </source>
</evidence>
<evidence type="ECO:0000313" key="19">
    <source>
        <dbReference type="EMBL" id="GCE31558.1"/>
    </source>
</evidence>
<protein>
    <recommendedName>
        <fullName evidence="3">histidine kinase</fullName>
        <ecNumber evidence="3">2.7.13.3</ecNumber>
    </recommendedName>
</protein>
<dbReference type="SMART" id="SM00086">
    <property type="entry name" value="PAC"/>
    <property type="match status" value="3"/>
</dbReference>
<dbReference type="SMART" id="SM00091">
    <property type="entry name" value="PAS"/>
    <property type="match status" value="4"/>
</dbReference>
<dbReference type="SUPFAM" id="SSF55785">
    <property type="entry name" value="PYP-like sensor domain (PAS domain)"/>
    <property type="match status" value="4"/>
</dbReference>
<evidence type="ECO:0000313" key="20">
    <source>
        <dbReference type="Proteomes" id="UP000287171"/>
    </source>
</evidence>
<dbReference type="PROSITE" id="PS50109">
    <property type="entry name" value="HIS_KIN"/>
    <property type="match status" value="1"/>
</dbReference>
<evidence type="ECO:0000256" key="14">
    <source>
        <dbReference type="ARBA" id="ARBA00023136"/>
    </source>
</evidence>
<dbReference type="GO" id="GO:0000155">
    <property type="term" value="F:phosphorelay sensor kinase activity"/>
    <property type="evidence" value="ECO:0007669"/>
    <property type="project" value="InterPro"/>
</dbReference>
<feature type="domain" description="PAS" evidence="17">
    <location>
        <begin position="153"/>
        <end position="199"/>
    </location>
</feature>
<dbReference type="PRINTS" id="PR00344">
    <property type="entry name" value="BCTRLSENSOR"/>
</dbReference>
<dbReference type="PROSITE" id="PS50112">
    <property type="entry name" value="PAS"/>
    <property type="match status" value="2"/>
</dbReference>
<dbReference type="PANTHER" id="PTHR43304">
    <property type="entry name" value="PHYTOCHROME-LIKE PROTEIN CPH1"/>
    <property type="match status" value="1"/>
</dbReference>
<dbReference type="SUPFAM" id="SSF47384">
    <property type="entry name" value="Homodimeric domain of signal transducing histidine kinase"/>
    <property type="match status" value="1"/>
</dbReference>
<evidence type="ECO:0000256" key="2">
    <source>
        <dbReference type="ARBA" id="ARBA00004429"/>
    </source>
</evidence>
<keyword evidence="20" id="KW-1185">Reference proteome</keyword>
<dbReference type="InterPro" id="IPR029016">
    <property type="entry name" value="GAF-like_dom_sf"/>
</dbReference>
<keyword evidence="7" id="KW-0808">Transferase</keyword>
<dbReference type="Gene3D" id="1.10.287.130">
    <property type="match status" value="1"/>
</dbReference>
<evidence type="ECO:0000256" key="15">
    <source>
        <dbReference type="SAM" id="Coils"/>
    </source>
</evidence>
<dbReference type="InterPro" id="IPR035965">
    <property type="entry name" value="PAS-like_dom_sf"/>
</dbReference>
<evidence type="ECO:0000256" key="3">
    <source>
        <dbReference type="ARBA" id="ARBA00012438"/>
    </source>
</evidence>
<dbReference type="Gene3D" id="3.30.450.20">
    <property type="entry name" value="PAS domain"/>
    <property type="match status" value="4"/>
</dbReference>
<evidence type="ECO:0000256" key="7">
    <source>
        <dbReference type="ARBA" id="ARBA00022679"/>
    </source>
</evidence>
<evidence type="ECO:0000256" key="4">
    <source>
        <dbReference type="ARBA" id="ARBA00022475"/>
    </source>
</evidence>
<dbReference type="InterPro" id="IPR003661">
    <property type="entry name" value="HisK_dim/P_dom"/>
</dbReference>
<keyword evidence="6" id="KW-0597">Phosphoprotein</keyword>
<keyword evidence="4" id="KW-1003">Cell membrane</keyword>
<evidence type="ECO:0000256" key="5">
    <source>
        <dbReference type="ARBA" id="ARBA00022519"/>
    </source>
</evidence>
<dbReference type="InterPro" id="IPR013655">
    <property type="entry name" value="PAS_fold_3"/>
</dbReference>
<dbReference type="PROSITE" id="PS50113">
    <property type="entry name" value="PAC"/>
    <property type="match status" value="3"/>
</dbReference>
<proteinExistence type="predicted"/>
<dbReference type="Pfam" id="PF01590">
    <property type="entry name" value="GAF"/>
    <property type="match status" value="1"/>
</dbReference>
<keyword evidence="5" id="KW-0997">Cell inner membrane</keyword>
<dbReference type="InterPro" id="IPR036097">
    <property type="entry name" value="HisK_dim/P_sf"/>
</dbReference>
<dbReference type="FunFam" id="2.10.70.100:FF:000001">
    <property type="entry name" value="Sensory transduction histidine kinase"/>
    <property type="match status" value="1"/>
</dbReference>
<dbReference type="Gene3D" id="3.30.450.40">
    <property type="match status" value="1"/>
</dbReference>
<dbReference type="GO" id="GO:0005886">
    <property type="term" value="C:plasma membrane"/>
    <property type="evidence" value="ECO:0007669"/>
    <property type="project" value="UniProtKB-SubCell"/>
</dbReference>
<dbReference type="InterPro" id="IPR003018">
    <property type="entry name" value="GAF"/>
</dbReference>
<evidence type="ECO:0000256" key="9">
    <source>
        <dbReference type="ARBA" id="ARBA00022737"/>
    </source>
</evidence>
<dbReference type="Gene3D" id="3.30.565.10">
    <property type="entry name" value="Histidine kinase-like ATPase, C-terminal domain"/>
    <property type="match status" value="1"/>
</dbReference>
<feature type="coiled-coil region" evidence="15">
    <location>
        <begin position="727"/>
        <end position="761"/>
    </location>
</feature>
<dbReference type="InterPro" id="IPR001610">
    <property type="entry name" value="PAC"/>
</dbReference>
<dbReference type="Pfam" id="PF08448">
    <property type="entry name" value="PAS_4"/>
    <property type="match status" value="2"/>
</dbReference>
<dbReference type="InterPro" id="IPR003594">
    <property type="entry name" value="HATPase_dom"/>
</dbReference>
<dbReference type="GO" id="GO:0000166">
    <property type="term" value="F:nucleotide binding"/>
    <property type="evidence" value="ECO:0007669"/>
    <property type="project" value="UniProtKB-KW"/>
</dbReference>
<dbReference type="AlphaFoldDB" id="A0A402BJN4"/>
<dbReference type="InterPro" id="IPR052162">
    <property type="entry name" value="Sensor_kinase/Photoreceptor"/>
</dbReference>
<dbReference type="Proteomes" id="UP000287171">
    <property type="component" value="Unassembled WGS sequence"/>
</dbReference>
<dbReference type="SMART" id="SM00388">
    <property type="entry name" value="HisKA"/>
    <property type="match status" value="1"/>
</dbReference>
<dbReference type="InterPro" id="IPR013656">
    <property type="entry name" value="PAS_4"/>
</dbReference>
<dbReference type="SUPFAM" id="SSF55781">
    <property type="entry name" value="GAF domain-like"/>
    <property type="match status" value="1"/>
</dbReference>
<sequence length="991" mass="112178">MAKLPDPAPQEETSTISELRSAVRQTEHRFEVTFEQAAVGMAHVALDGRWLYVNQRLCDITGYQRDELIGMTFQEMTFSEDLAANLAYIKQLVAGEISTYSMDKRYIHKDGHLVWAHLTAALSRDEDGTPQYFISVIEDIHERKKLEEDLYHQRQAFMAVVENAPDIITRYDRAGRFLYINPAGCKVAGRAQEEIVGKTHAENGFPEQHNRRWQHAIAEVFRTQKPLELDLDFTGPTGRRFYQANLAPEFDARGRMISILSVTRDITDRKLIEEERVHLLAAEKQAHAEAEAERQRLYDLFMQVPALVCLLKGPEHVFEFANSRYMQIVGNRELIGKTIREALPEVADQGIYELLDQVYATGKAFHGNEVLVMIDRKLNGHLEEGFFNFVYQPARDTNGEINGIMVHAVEVTEQIRNRNHLRSSQQRLQLAQQAAHIGTFEWMIAKNEIIWTPELEALYGLPAGGFEGRYENWAQRVHPADLARAEESLQGSINGGPPYNVEFRVVWPDGSQHWMLGKGEVAKDENGRAERVFGVNIDITERKEAELQLAKTLEQVGFIASSSKLLVASMDYQEVLVHVIKNAIPAIADWCRIDLHSTEAGIQPLRISYPDTLLKTQELNFKLEDPATVTIPAVIASIREEKTPALYTHLNDKDLQELTYDPTEQSLLRALHAESAIVMPLTVQGQIEGTITFVASRERGSYTMGDLNIVEELASRVATAIERARIYHNLQDLNANLEERVAQRTDELRMLNANLERSNQELQEFAYVASHDLQEPLRKIQAFGNLLEEEYGAEISDGKEYLDRMRNAAARMRVLIDDLLTFSRVATKTLPFSPISLDLVARDVIEDLETRIQETQGTIELGELPTIEADSRQLYQVLQNLLGNALKFHRPNVPPVIKVSATIEENSQLDEFYSGPNCILTVQDNGIGFDEKYLDRIFTVFQRLHGRTEYEGTGIGLAVVRKIVERHGGTITATSTIGEGSTFIVTLPVTH</sequence>
<dbReference type="FunFam" id="3.30.565.10:FF:000006">
    <property type="entry name" value="Sensor histidine kinase WalK"/>
    <property type="match status" value="1"/>
</dbReference>